<dbReference type="Proteomes" id="UP000044026">
    <property type="component" value="Unassembled WGS sequence"/>
</dbReference>
<evidence type="ECO:0000313" key="2">
    <source>
        <dbReference type="Proteomes" id="UP000044026"/>
    </source>
</evidence>
<dbReference type="SUPFAM" id="SSF53187">
    <property type="entry name" value="Zn-dependent exopeptidases"/>
    <property type="match status" value="1"/>
</dbReference>
<proteinExistence type="predicted"/>
<accession>A0A0B7HE92</accession>
<dbReference type="AlphaFoldDB" id="A0A0B7HE92"/>
<dbReference type="Gene3D" id="3.40.630.10">
    <property type="entry name" value="Zn peptidases"/>
    <property type="match status" value="1"/>
</dbReference>
<dbReference type="EMBL" id="CDOE01000070">
    <property type="protein sequence ID" value="CEN38026.1"/>
    <property type="molecule type" value="Genomic_DNA"/>
</dbReference>
<name>A0A0B7HE92_9FLAO</name>
<organism evidence="1 2">
    <name type="scientific">Capnocytophaga canimorsus</name>
    <dbReference type="NCBI Taxonomy" id="28188"/>
    <lineage>
        <taxon>Bacteria</taxon>
        <taxon>Pseudomonadati</taxon>
        <taxon>Bacteroidota</taxon>
        <taxon>Flavobacteriia</taxon>
        <taxon>Flavobacteriales</taxon>
        <taxon>Flavobacteriaceae</taxon>
        <taxon>Capnocytophaga</taxon>
    </lineage>
</organism>
<evidence type="ECO:0000313" key="1">
    <source>
        <dbReference type="EMBL" id="CEN38026.1"/>
    </source>
</evidence>
<reference evidence="1 2" key="1">
    <citation type="submission" date="2015-01" db="EMBL/GenBank/DDBJ databases">
        <authorList>
            <person name="Xiang T."/>
            <person name="Song Y."/>
            <person name="Huang L."/>
            <person name="Wang B."/>
            <person name="Wu P."/>
        </authorList>
    </citation>
    <scope>NUCLEOTIDE SEQUENCE [LARGE SCALE GENOMIC DNA]</scope>
    <source>
        <strain evidence="1 2">Cc12</strain>
    </source>
</reference>
<protein>
    <submittedName>
        <fullName evidence="1">Uncharacterized protein</fullName>
    </submittedName>
</protein>
<sequence>MHSVKEYIDKHKERFVNELIDLLKIPSVSADSAHSQDVINTAEAVKEALEKAGCDRVEICQTPGYPIVYGEKIIDP</sequence>
<gene>
    <name evidence="1" type="ORF">CCAN12_720030</name>
</gene>